<dbReference type="OrthoDB" id="359010at2157"/>
<dbReference type="EMBL" id="JADIIL010000038">
    <property type="protein sequence ID" value="MBF4475899.1"/>
    <property type="molecule type" value="Genomic_DNA"/>
</dbReference>
<organism evidence="1 4">
    <name type="scientific">Methanobacterium formicicum</name>
    <dbReference type="NCBI Taxonomy" id="2162"/>
    <lineage>
        <taxon>Archaea</taxon>
        <taxon>Methanobacteriati</taxon>
        <taxon>Methanobacteriota</taxon>
        <taxon>Methanomada group</taxon>
        <taxon>Methanobacteria</taxon>
        <taxon>Methanobacteriales</taxon>
        <taxon>Methanobacteriaceae</taxon>
        <taxon>Methanobacterium</taxon>
    </lineage>
</organism>
<evidence type="ECO:0000313" key="2">
    <source>
        <dbReference type="EMBL" id="CEL24757.1"/>
    </source>
</evidence>
<evidence type="ECO:0000313" key="4">
    <source>
        <dbReference type="Proteomes" id="UP000029661"/>
    </source>
</evidence>
<evidence type="ECO:0000313" key="3">
    <source>
        <dbReference type="EMBL" id="MBF4475899.1"/>
    </source>
</evidence>
<dbReference type="Proteomes" id="UP000062768">
    <property type="component" value="Chromosome I"/>
</dbReference>
<reference evidence="2" key="2">
    <citation type="submission" date="2014-09" db="EMBL/GenBank/DDBJ databases">
        <authorList>
            <person name="Bishop-Lilly K.A."/>
            <person name="Broomall S.M."/>
            <person name="Chain P.S."/>
            <person name="Chertkov O."/>
            <person name="Coyne S.R."/>
            <person name="Daligault H.E."/>
            <person name="Davenport K.W."/>
            <person name="Erkkila T."/>
            <person name="Frey K.G."/>
            <person name="Gibbons H.S."/>
            <person name="Gu W."/>
            <person name="Jaissle J."/>
            <person name="Johnson S.L."/>
            <person name="Koroleva G.I."/>
            <person name="Ladner J.T."/>
            <person name="Lo C.-C."/>
            <person name="Minogue T.D."/>
            <person name="Munk C."/>
            <person name="Palacios G.F."/>
            <person name="Redden C.L."/>
            <person name="Rosenzweig C.N."/>
            <person name="Scholz M.B."/>
            <person name="Teshima H."/>
            <person name="Xu Y."/>
        </authorList>
    </citation>
    <scope>NUCLEOTIDE SEQUENCE</scope>
    <source>
        <strain evidence="2">Mb9</strain>
    </source>
</reference>
<dbReference type="STRING" id="2162.BRM9_1195"/>
<reference evidence="1" key="1">
    <citation type="submission" date="2013-12" db="EMBL/GenBank/DDBJ databases">
        <title>The complete genome sequence of Methanobacterium sp. BRM9.</title>
        <authorList>
            <consortium name="Pastoral Greenhouse Gas Research Consortium"/>
            <person name="Kelly W.J."/>
            <person name="Leahy S.C."/>
            <person name="Perry R."/>
            <person name="Li D."/>
            <person name="Altermann E."/>
            <person name="Lambie S.C."/>
            <person name="Attwood G.T."/>
        </authorList>
    </citation>
    <scope>NUCLEOTIDE SEQUENCE [LARGE SCALE GENOMIC DNA]</scope>
    <source>
        <strain evidence="1">BRM9</strain>
    </source>
</reference>
<dbReference type="RefSeq" id="WP_048085144.1">
    <property type="nucleotide sequence ID" value="NZ_CP006933.1"/>
</dbReference>
<accession>A0A089ZG77</accession>
<dbReference type="EMBL" id="CP006933">
    <property type="protein sequence ID" value="AIS32010.1"/>
    <property type="molecule type" value="Genomic_DNA"/>
</dbReference>
<dbReference type="Proteomes" id="UP000606900">
    <property type="component" value="Unassembled WGS sequence"/>
</dbReference>
<proteinExistence type="predicted"/>
<evidence type="ECO:0000313" key="5">
    <source>
        <dbReference type="Proteomes" id="UP000062768"/>
    </source>
</evidence>
<gene>
    <name evidence="1" type="ORF">BRM9_1195</name>
    <name evidence="3" type="ORF">ISP06_10605</name>
    <name evidence="2" type="ORF">MB9_1119</name>
</gene>
<dbReference type="EMBL" id="LN734822">
    <property type="protein sequence ID" value="CEL24757.1"/>
    <property type="molecule type" value="Genomic_DNA"/>
</dbReference>
<dbReference type="PATRIC" id="fig|2162.10.peg.1169"/>
<protein>
    <submittedName>
        <fullName evidence="1">Uncharacterized protein</fullName>
    </submittedName>
</protein>
<dbReference type="AlphaFoldDB" id="A0A089ZG77"/>
<sequence length="92" mass="10906">MNTVLEVSKIVNIPPDELIARGMPAFLEKEIRLSELEIADLRDKYDVASKEDLYKLIESKSINSHPAWEDYITWKNKEKYRKDLEEKLKLIR</sequence>
<name>A0A089ZG77_METFO</name>
<dbReference type="Proteomes" id="UP000029661">
    <property type="component" value="Chromosome"/>
</dbReference>
<dbReference type="KEGG" id="mfc:BRM9_1195"/>
<reference evidence="3" key="3">
    <citation type="submission" date="2020-10" db="EMBL/GenBank/DDBJ databases">
        <title>Dehalococcoides mccartyi of a TCE/Cr reducing biochatode.</title>
        <authorList>
            <person name="Matturro B."/>
        </authorList>
    </citation>
    <scope>NUCLEOTIDE SEQUENCE</scope>
    <source>
        <strain evidence="3">Bin2</strain>
    </source>
</reference>
<dbReference type="GeneID" id="26739369"/>
<keyword evidence="5" id="KW-1185">Reference proteome</keyword>
<evidence type="ECO:0000313" key="1">
    <source>
        <dbReference type="EMBL" id="AIS32010.1"/>
    </source>
</evidence>